<evidence type="ECO:0000256" key="3">
    <source>
        <dbReference type="ARBA" id="ARBA00022475"/>
    </source>
</evidence>
<dbReference type="SMART" id="SM00567">
    <property type="entry name" value="EZ_HEAT"/>
    <property type="match status" value="2"/>
</dbReference>
<reference evidence="10 11" key="1">
    <citation type="submission" date="2018-08" db="EMBL/GenBank/DDBJ databases">
        <title>Recombination of ecologically and evolutionarily significant loci maintains genetic cohesion in the Pseudomonas syringae species complex.</title>
        <authorList>
            <person name="Dillon M."/>
            <person name="Thakur S."/>
            <person name="Almeida R.N.D."/>
            <person name="Weir B.S."/>
            <person name="Guttman D.S."/>
        </authorList>
    </citation>
    <scope>NUCLEOTIDE SEQUENCE [LARGE SCALE GENOMIC DNA]</scope>
    <source>
        <strain evidence="10 11">ICMP 4324</strain>
    </source>
</reference>
<keyword evidence="3" id="KW-1003">Cell membrane</keyword>
<feature type="transmembrane region" description="Helical" evidence="9">
    <location>
        <begin position="397"/>
        <end position="414"/>
    </location>
</feature>
<feature type="non-terminal residue" evidence="10">
    <location>
        <position position="1"/>
    </location>
</feature>
<sequence length="546" mass="58031">RPESRADGDTLNQGHIDMPSYFYRFILAISLLLPLAAQASDASDFVAASSAQQAELLEAWAAKPTAERVELLEALRDGRVAADSSKRAWIENNDQYVPVDAQAPAAADAPTPDEPRKLRLNNRLRGLVETALASHQLLAADTQLRMAAALQLQKSARPAQLELLTERVASETDSSVKSALALALANLQMVDSSPTVRLAAVRLLGETGDPLARTRLESLLAPGVETDASVRVAAETSLAQVKRKLMIGEILGQAFSGMSLGSILLLAALGLAITFGLLGVINMAHGEMLMLGAYSTYVVQLMLQRYAPGAIEYYPLIALPVAFFVTAAIGMALERTVIRHLYGRPLETLLATWGISLMLIQAVRLAFGAQNVEVANPQWLSGGIQVLPNLVLPYNRIVIIAFALFVVVLTWLLLNKTRLGLNVRAVTQNRNMAACCGVPTGRIDMMAFGLGSGIAGLGGVALSQIGNVGPDLGQSYIIDSFLVVVLGGVGQLAGGVMAAFGLGIANKILEPQIGAVLGKILILALIILFIQKRPQGLFALKGRVID</sequence>
<evidence type="ECO:0000256" key="4">
    <source>
        <dbReference type="ARBA" id="ARBA00022692"/>
    </source>
</evidence>
<feature type="transmembrane region" description="Helical" evidence="9">
    <location>
        <begin position="345"/>
        <end position="367"/>
    </location>
</feature>
<keyword evidence="6 9" id="KW-1133">Transmembrane helix</keyword>
<keyword evidence="2" id="KW-0813">Transport</keyword>
<organism evidence="10 11">
    <name type="scientific">Pseudomonas savastanoi pv. glycinea</name>
    <name type="common">Pseudomonas syringae pv. glycinea</name>
    <dbReference type="NCBI Taxonomy" id="318"/>
    <lineage>
        <taxon>Bacteria</taxon>
        <taxon>Pseudomonadati</taxon>
        <taxon>Pseudomonadota</taxon>
        <taxon>Gammaproteobacteria</taxon>
        <taxon>Pseudomonadales</taxon>
        <taxon>Pseudomonadaceae</taxon>
        <taxon>Pseudomonas</taxon>
    </lineage>
</organism>
<evidence type="ECO:0000256" key="1">
    <source>
        <dbReference type="ARBA" id="ARBA00004429"/>
    </source>
</evidence>
<feature type="transmembrane region" description="Helical" evidence="9">
    <location>
        <begin position="511"/>
        <end position="530"/>
    </location>
</feature>
<dbReference type="InterPro" id="IPR004155">
    <property type="entry name" value="PBS_lyase_HEAT"/>
</dbReference>
<dbReference type="InterPro" id="IPR052157">
    <property type="entry name" value="BCAA_transport_permease"/>
</dbReference>
<dbReference type="GO" id="GO:0005886">
    <property type="term" value="C:plasma membrane"/>
    <property type="evidence" value="ECO:0007669"/>
    <property type="project" value="UniProtKB-SubCell"/>
</dbReference>
<evidence type="ECO:0000313" key="10">
    <source>
        <dbReference type="EMBL" id="RMM61345.1"/>
    </source>
</evidence>
<dbReference type="EMBL" id="RBON01000321">
    <property type="protein sequence ID" value="RMM61345.1"/>
    <property type="molecule type" value="Genomic_DNA"/>
</dbReference>
<dbReference type="Pfam" id="PF02653">
    <property type="entry name" value="BPD_transp_2"/>
    <property type="match status" value="1"/>
</dbReference>
<dbReference type="SUPFAM" id="SSF48371">
    <property type="entry name" value="ARM repeat"/>
    <property type="match status" value="1"/>
</dbReference>
<dbReference type="InterPro" id="IPR001851">
    <property type="entry name" value="ABC_transp_permease"/>
</dbReference>
<keyword evidence="4 9" id="KW-0812">Transmembrane</keyword>
<feature type="transmembrane region" description="Helical" evidence="9">
    <location>
        <begin position="21"/>
        <end position="39"/>
    </location>
</feature>
<dbReference type="AlphaFoldDB" id="A0A3M3FHP0"/>
<dbReference type="NCBIfam" id="TIGR03409">
    <property type="entry name" value="urea_trans_UrtB"/>
    <property type="match status" value="1"/>
</dbReference>
<dbReference type="PANTHER" id="PTHR11795">
    <property type="entry name" value="BRANCHED-CHAIN AMINO ACID TRANSPORT SYSTEM PERMEASE PROTEIN LIVH"/>
    <property type="match status" value="1"/>
</dbReference>
<keyword evidence="5" id="KW-0029">Amino-acid transport</keyword>
<comment type="similarity">
    <text evidence="8">Belongs to the binding-protein-dependent transport system permease family. LivHM subfamily.</text>
</comment>
<evidence type="ECO:0000256" key="2">
    <source>
        <dbReference type="ARBA" id="ARBA00022448"/>
    </source>
</evidence>
<dbReference type="GO" id="GO:0006865">
    <property type="term" value="P:amino acid transport"/>
    <property type="evidence" value="ECO:0007669"/>
    <property type="project" value="UniProtKB-KW"/>
</dbReference>
<dbReference type="GO" id="GO:0022857">
    <property type="term" value="F:transmembrane transporter activity"/>
    <property type="evidence" value="ECO:0007669"/>
    <property type="project" value="InterPro"/>
</dbReference>
<comment type="caution">
    <text evidence="10">The sequence shown here is derived from an EMBL/GenBank/DDBJ whole genome shotgun (WGS) entry which is preliminary data.</text>
</comment>
<evidence type="ECO:0000256" key="9">
    <source>
        <dbReference type="SAM" id="Phobius"/>
    </source>
</evidence>
<dbReference type="InterPro" id="IPR017779">
    <property type="entry name" value="ABC_UrtB_bac"/>
</dbReference>
<name>A0A3M3FHP0_PSESG</name>
<feature type="transmembrane region" description="Helical" evidence="9">
    <location>
        <begin position="313"/>
        <end position="333"/>
    </location>
</feature>
<keyword evidence="7 9" id="KW-0472">Membrane</keyword>
<feature type="transmembrane region" description="Helical" evidence="9">
    <location>
        <begin position="481"/>
        <end position="505"/>
    </location>
</feature>
<proteinExistence type="inferred from homology"/>
<evidence type="ECO:0000256" key="8">
    <source>
        <dbReference type="ARBA" id="ARBA00037998"/>
    </source>
</evidence>
<feature type="transmembrane region" description="Helical" evidence="9">
    <location>
        <begin position="260"/>
        <end position="281"/>
    </location>
</feature>
<evidence type="ECO:0000313" key="11">
    <source>
        <dbReference type="Proteomes" id="UP000276829"/>
    </source>
</evidence>
<evidence type="ECO:0000256" key="6">
    <source>
        <dbReference type="ARBA" id="ARBA00022989"/>
    </source>
</evidence>
<gene>
    <name evidence="10" type="ORF">ALQ73_100054</name>
</gene>
<evidence type="ECO:0000256" key="5">
    <source>
        <dbReference type="ARBA" id="ARBA00022970"/>
    </source>
</evidence>
<comment type="subcellular location">
    <subcellularLocation>
        <location evidence="1">Cell inner membrane</location>
        <topology evidence="1">Multi-pass membrane protein</topology>
    </subcellularLocation>
</comment>
<dbReference type="PANTHER" id="PTHR11795:SF447">
    <property type="entry name" value="ABC TRANSPORTER PERMEASE PROTEIN"/>
    <property type="match status" value="1"/>
</dbReference>
<protein>
    <submittedName>
        <fullName evidence="10">Urea ABC-type transport system, permease protein UrtB</fullName>
    </submittedName>
</protein>
<accession>A0A3M3FHP0</accession>
<dbReference type="CDD" id="cd06582">
    <property type="entry name" value="TM_PBP1_LivH_like"/>
    <property type="match status" value="1"/>
</dbReference>
<evidence type="ECO:0000256" key="7">
    <source>
        <dbReference type="ARBA" id="ARBA00023136"/>
    </source>
</evidence>
<dbReference type="Proteomes" id="UP000276829">
    <property type="component" value="Unassembled WGS sequence"/>
</dbReference>
<dbReference type="InterPro" id="IPR016024">
    <property type="entry name" value="ARM-type_fold"/>
</dbReference>